<keyword evidence="4" id="KW-1133">Transmembrane helix</keyword>
<keyword evidence="4" id="KW-0472">Membrane</keyword>
<evidence type="ECO:0000256" key="3">
    <source>
        <dbReference type="ARBA" id="ARBA00022679"/>
    </source>
</evidence>
<evidence type="ECO:0000313" key="6">
    <source>
        <dbReference type="EMBL" id="EKP94112.1"/>
    </source>
</evidence>
<organism evidence="6 7">
    <name type="scientific">Thermaerobacter subterraneus DSM 13965</name>
    <dbReference type="NCBI Taxonomy" id="867903"/>
    <lineage>
        <taxon>Bacteria</taxon>
        <taxon>Bacillati</taxon>
        <taxon>Bacillota</taxon>
        <taxon>Clostridia</taxon>
        <taxon>Eubacteriales</taxon>
        <taxon>Clostridiales Family XVII. Incertae Sedis</taxon>
        <taxon>Thermaerobacter</taxon>
    </lineage>
</organism>
<evidence type="ECO:0000256" key="2">
    <source>
        <dbReference type="ARBA" id="ARBA00022676"/>
    </source>
</evidence>
<dbReference type="Proteomes" id="UP000005710">
    <property type="component" value="Unassembled WGS sequence"/>
</dbReference>
<feature type="domain" description="Glycosyltransferase 2-like" evidence="5">
    <location>
        <begin position="8"/>
        <end position="166"/>
    </location>
</feature>
<dbReference type="PANTHER" id="PTHR43685">
    <property type="entry name" value="GLYCOSYLTRANSFERASE"/>
    <property type="match status" value="1"/>
</dbReference>
<reference evidence="6" key="2">
    <citation type="submission" date="2012-10" db="EMBL/GenBank/DDBJ databases">
        <title>Improved high-quality draft of Thermaerobacter subterraneus C21, DSM 13965.</title>
        <authorList>
            <consortium name="DOE Joint Genome Institute"/>
            <person name="Eisen J."/>
            <person name="Huntemann M."/>
            <person name="Wei C.-L."/>
            <person name="Han J."/>
            <person name="Detter J.C."/>
            <person name="Han C."/>
            <person name="Tapia R."/>
            <person name="Chen A."/>
            <person name="Kyrpides N."/>
            <person name="Mavromatis K."/>
            <person name="Markowitz V."/>
            <person name="Szeto E."/>
            <person name="Ivanova N."/>
            <person name="Mikhailova N."/>
            <person name="Ovchinnikova G."/>
            <person name="Pagani I."/>
            <person name="Pati A."/>
            <person name="Goodwin L."/>
            <person name="Nordberg H.P."/>
            <person name="Cantor M.N."/>
            <person name="Hua S.X."/>
            <person name="Woyke T."/>
            <person name="Eisen J."/>
            <person name="Klenk H.-P."/>
        </authorList>
    </citation>
    <scope>NUCLEOTIDE SEQUENCE [LARGE SCALE GENOMIC DNA]</scope>
    <source>
        <strain evidence="6">DSM 13965</strain>
    </source>
</reference>
<dbReference type="InterPro" id="IPR029044">
    <property type="entry name" value="Nucleotide-diphossugar_trans"/>
</dbReference>
<dbReference type="InterPro" id="IPR001173">
    <property type="entry name" value="Glyco_trans_2-like"/>
</dbReference>
<dbReference type="PANTHER" id="PTHR43685:SF5">
    <property type="entry name" value="GLYCOSYLTRANSFERASE EPSE-RELATED"/>
    <property type="match status" value="1"/>
</dbReference>
<dbReference type="GO" id="GO:0016757">
    <property type="term" value="F:glycosyltransferase activity"/>
    <property type="evidence" value="ECO:0007669"/>
    <property type="project" value="UniProtKB-KW"/>
</dbReference>
<dbReference type="AlphaFoldDB" id="K6PMK5"/>
<keyword evidence="4" id="KW-0812">Transmembrane</keyword>
<accession>K6PMK5</accession>
<evidence type="ECO:0000313" key="7">
    <source>
        <dbReference type="Proteomes" id="UP000005710"/>
    </source>
</evidence>
<keyword evidence="2" id="KW-0328">Glycosyltransferase</keyword>
<dbReference type="STRING" id="867903.ThesuDRAFT_01837"/>
<keyword evidence="3 6" id="KW-0808">Transferase</keyword>
<evidence type="ECO:0000256" key="4">
    <source>
        <dbReference type="SAM" id="Phobius"/>
    </source>
</evidence>
<evidence type="ECO:0000259" key="5">
    <source>
        <dbReference type="Pfam" id="PF00535"/>
    </source>
</evidence>
<name>K6PMK5_9FIRM</name>
<dbReference type="HOGENOM" id="CLU_025996_0_0_9"/>
<dbReference type="SUPFAM" id="SSF53448">
    <property type="entry name" value="Nucleotide-diphospho-sugar transferases"/>
    <property type="match status" value="1"/>
</dbReference>
<dbReference type="Pfam" id="PF00535">
    <property type="entry name" value="Glycos_transf_2"/>
    <property type="match status" value="1"/>
</dbReference>
<reference evidence="6" key="1">
    <citation type="submission" date="2010-10" db="EMBL/GenBank/DDBJ databases">
        <authorList>
            <consortium name="US DOE Joint Genome Institute (JGI-PGF)"/>
            <person name="Lucas S."/>
            <person name="Copeland A."/>
            <person name="Lapidus A."/>
            <person name="Bruce D."/>
            <person name="Goodwin L."/>
            <person name="Pitluck S."/>
            <person name="Kyrpides N."/>
            <person name="Mavromatis K."/>
            <person name="Detter J.C."/>
            <person name="Han C."/>
            <person name="Land M."/>
            <person name="Hauser L."/>
            <person name="Markowitz V."/>
            <person name="Cheng J.-F."/>
            <person name="Hugenholtz P."/>
            <person name="Woyke T."/>
            <person name="Wu D."/>
            <person name="Pukall R."/>
            <person name="Wahrenburg C."/>
            <person name="Brambilla E."/>
            <person name="Klenk H.-P."/>
            <person name="Eisen J.A."/>
        </authorList>
    </citation>
    <scope>NUCLEOTIDE SEQUENCE [LARGE SCALE GENOMIC DNA]</scope>
    <source>
        <strain evidence="6">DSM 13965</strain>
    </source>
</reference>
<keyword evidence="7" id="KW-1185">Reference proteome</keyword>
<feature type="transmembrane region" description="Helical" evidence="4">
    <location>
        <begin position="239"/>
        <end position="260"/>
    </location>
</feature>
<comment type="caution">
    <text evidence="6">The sequence shown here is derived from an EMBL/GenBank/DDBJ whole genome shotgun (WGS) entry which is preliminary data.</text>
</comment>
<protein>
    <submittedName>
        <fullName evidence="6">Glycosyl transferase</fullName>
    </submittedName>
</protein>
<sequence>MHKMPTVSVLMTVYNGERYLPDALESLRNQTFRDFEVVIVDDGSTDRSREIIQSYIERDKRFRMICAQRVGRAAALNLGLRHCRGIFVAVNDADDISVNNRLEVQVEFLRSNPNVVLVGGWAELIDENGRILGRRCPPEGGWRIKSLLSLGNPIVHSTVMYRREILSLIGGFDETLSCAIDYDAIERCMRYGPVSCLPVIVARHRRHKGQYFRGSIAAQMRFRTAAKTAVRIAWNHATWMVPLSIMIYIGAFAPLSSPFMRVAQCIHTRMVHGRHAG</sequence>
<proteinExistence type="inferred from homology"/>
<dbReference type="Gene3D" id="3.90.550.10">
    <property type="entry name" value="Spore Coat Polysaccharide Biosynthesis Protein SpsA, Chain A"/>
    <property type="match status" value="1"/>
</dbReference>
<gene>
    <name evidence="6" type="ORF">ThesuDRAFT_01837</name>
</gene>
<evidence type="ECO:0000256" key="1">
    <source>
        <dbReference type="ARBA" id="ARBA00006739"/>
    </source>
</evidence>
<dbReference type="InterPro" id="IPR050834">
    <property type="entry name" value="Glycosyltransf_2"/>
</dbReference>
<comment type="similarity">
    <text evidence="1">Belongs to the glycosyltransferase 2 family.</text>
</comment>
<dbReference type="eggNOG" id="COG1216">
    <property type="taxonomic scope" value="Bacteria"/>
</dbReference>
<dbReference type="EMBL" id="AENY02000003">
    <property type="protein sequence ID" value="EKP94112.1"/>
    <property type="molecule type" value="Genomic_DNA"/>
</dbReference>